<proteinExistence type="inferred from homology"/>
<dbReference type="PANTHER" id="PTHR45527:SF1">
    <property type="entry name" value="FATTY ACID SYNTHASE"/>
    <property type="match status" value="1"/>
</dbReference>
<dbReference type="PROSITE" id="PS00455">
    <property type="entry name" value="AMP_BINDING"/>
    <property type="match status" value="1"/>
</dbReference>
<organism evidence="8 9">
    <name type="scientific">Lineolata rhizophorae</name>
    <dbReference type="NCBI Taxonomy" id="578093"/>
    <lineage>
        <taxon>Eukaryota</taxon>
        <taxon>Fungi</taxon>
        <taxon>Dikarya</taxon>
        <taxon>Ascomycota</taxon>
        <taxon>Pezizomycotina</taxon>
        <taxon>Dothideomycetes</taxon>
        <taxon>Dothideomycetes incertae sedis</taxon>
        <taxon>Lineolatales</taxon>
        <taxon>Lineolataceae</taxon>
        <taxon>Lineolata</taxon>
    </lineage>
</organism>
<dbReference type="NCBIfam" id="TIGR01733">
    <property type="entry name" value="AA-adenyl-dom"/>
    <property type="match status" value="3"/>
</dbReference>
<dbReference type="NCBIfam" id="NF003417">
    <property type="entry name" value="PRK04813.1"/>
    <property type="match status" value="4"/>
</dbReference>
<dbReference type="SUPFAM" id="SSF47336">
    <property type="entry name" value="ACP-like"/>
    <property type="match status" value="6"/>
</dbReference>
<dbReference type="SMART" id="SM01294">
    <property type="entry name" value="PKS_PP_betabranch"/>
    <property type="match status" value="1"/>
</dbReference>
<dbReference type="SMART" id="SM00823">
    <property type="entry name" value="PKS_PP"/>
    <property type="match status" value="5"/>
</dbReference>
<dbReference type="InterPro" id="IPR000873">
    <property type="entry name" value="AMP-dep_synth/lig_dom"/>
</dbReference>
<dbReference type="Proteomes" id="UP000799766">
    <property type="component" value="Unassembled WGS sequence"/>
</dbReference>
<feature type="domain" description="Carrier" evidence="7">
    <location>
        <begin position="3895"/>
        <end position="3972"/>
    </location>
</feature>
<dbReference type="PROSITE" id="PS50075">
    <property type="entry name" value="CARRIER"/>
    <property type="match status" value="6"/>
</dbReference>
<dbReference type="Gene3D" id="3.40.50.12780">
    <property type="entry name" value="N-terminal domain of ligase-like"/>
    <property type="match status" value="4"/>
</dbReference>
<dbReference type="Gene3D" id="1.10.1200.10">
    <property type="entry name" value="ACP-like"/>
    <property type="match status" value="6"/>
</dbReference>
<sequence>MAARTLTPFPNLASPASHNDISRQEAKVSIGIDLPEEVLVLSFATLIGGYCDRDLVTILSDESVLEVNVANSHFNETEKTNSASPDYRGTGIFFKHRPAHLLDLELCYDVSRKSGCLAASSKIPKAHMSQLVLQLEAAVLRKVSPENAMASLNNPDLMLSVANPKPSMLDGSGLLHELLRLEAKDGESLAIEYSDLAGWHQSLSYSMLEQLTNDWAAQIQQLLLSSGVRGPCVVPVLVPQSQQLYVALIAILKAGAAFCPLSLDAPIERVRFVIQDVSARVVITTSELKDKIPPVDSLQVLEIDSESNSPCLRSKALFDTATRPSDLAYVMYTSGSTGTPKGVGIQHSAVTQSLLAHDRHIPAFSRFLQFAAPTFDVSVFEIFFPLFRGSTLVSCDRKQLLSDLPSAINKLNIDAAELTPTVASTLLERRSRVPGLRLLLTIGEMLTSTVVQEFGGNNDEKSILWGMYGPTEAAIHCTLQTSFRKDSRVGNIGIPLDTVSALIAAPPSANKSPQNSDFEVLPVGQVGELVVGGHQLSKGYLNRPEQTAAVLFGHQEFGTLYRTGDKARMLLDGTLECLGRIQSGQVKLRGQRIELGEVEQVASKAHRCRFAVASVVDGILVVFCLAQNDDLSVENIMQVCKDWLPAFMLPGDVIILRELPSLPSGKVDRKRLEADYKRRNTQNTRHDSGLDSNGREILSILEDVLGQNINPESSLTASGIDSLLAIRVASSLRSAGYPLAVVDVLGAHTFLDLLARVQSPGKQPRPEEPAQLLDPFKNSREAALDDGAISNSKFHIEDIIDCSPVQAAMLAEVAVQSSSYCNWVELAFSPGSEVYDLVKMLNALASKNEILRSGFLLCKAAKHSFVQIIWRSLEDSQFQMVDEFSRDYTLSSTESLLRPLRFQLLKSDNSRVLVQIPHFLYDGWSMDLMVEDLKIATKGNNLPDRPQFREVVKYTSKLTGSGPRTESAEHWQNLMQDFRPCLLPNFNGTVVQDDHLTSTRHVFDLPLDRLKKAAAAARCTPQVFFQAAMAWILTSYLGNGDVVFGSVSSGRSIPVTHIEEIIGPCITTLPVRAKISQMRTVQDLLSTIQAQNRSMLEHGDVPLRELKSLCGFRPGSLLFDVLFVWQETLSSRMSTSDAVTIIDSKDKLEFNLVLEVEPFPESVTVKVNYRSSSLPASQVDLLLRQLDDLVDFLMAHYDAPIEQVDSCFSTPSLSIQNPYPDTLLIDNGLSGAVEAMARESPEKEAIAFGRLGADKDMKTEVVTYVQLNKSANKLARLLRSRGIKQGELVCVWMTKSIDLYIAILATIKAGAGYVPLVPETPYDRVQSIVEQSGVSVCFCDDTTFSRTQNIGFGEVVDVPAVNLKGFQDHNLNLPFQGSDFSYAIFTSGSTGKPKGVLVTHANLASNLRVLGEIYPVTDDSRLLQSCSHAFDVSVFEIFFSWYSGMCLCSASKDDLFNDLERAIREFRVTHLSMTPTVAGLVNPQNVPTVKFLVTAGEAVTEHVMRAWAGKGLYQGYGPSETTNICTLNPRVKTTDLINNIGPPLRNTSAFVVDPSSEKLVPSGGVGELCFGGDQVFRGYLGPTELTESRLIHHAEYGRLYRSGDLGRLIPNGYILFAGRNDDQVKLRGQRIELGELNQCLLDSGDASDCVTLVVEASRAKSQQLVSFWVPFSLSSREFNLLPTKQGITTSIDKIYESLEASLPTYMIPSALVPITMLPMTATSKIDKSKLLSTFAGLDIQYLNAVGRNVRDGSEGDWSETERKIADSLGEVLNVPQSNVGRNSSFFGLGLDSITAINLSSLLRHQNVTVPVSKILRHPTVSKLARNLEPSNATLISTDTLKTVFDSATIENIRRSFRQSRKSVEKILPCTPLQEAMLSAGNLSPSPAYLNRMVFKTSIDISRMVNCWNFMVSRHEILRTCFYPTENAGFAYAQVVLQDCNMSYSVIRSDPEEMRKKIDEFSQKAAASFSNPYHPPLALCFVNSGTITEVALCCHHAMYDGIAMSQLLAEAEDYLNGKILPAPASFEPFLAHMVAMGPLEKDHFWKEMFADLEASPFPNLTGKTTTAQKQLVGTHTVSRILDISLSSVESECQKLSTTLLALAQASWVKLLSHYQRSEDITFGNVVSGRTVAIDGVDKIVAPCFNTVPLRIGLRNAERNIDLVSVLQRLNADSLPLQLTPLRRLQSLYGVSGNRLFDTLFILQHRSKELDSRIWTLEEDAGVMDLPLVCELVPSPQNDTLAVIVHSQNSTVHPEHVNHIQDMFSSAFYSCIQYPSARVSDLVIRSGQCLSISNGNFQTLHPPHGPLLHSAFEAVASQSPERTALDFLHADHSRTQLSFRELNERSNQIAHALVDRGVNFEDAIPICIAKSPNFYASILGVLKAGCAFTPIDPKLPEDRKNLMVTDLGASVVLFDDETDVSWIEGYATLEIESTKSLSTENIEVPALGETNLAYRLYTSGSTGTPKAVSVEHRNPVQTIETSRSIIPWAPQTRLLQFAAITFDMCYYDCFLAWSFGFTLCSSEQQLMFNELPSVINWMEASMLDLTPSVASQLNRADVPSVEYLYCIGEAMPQALVEHWSGTCVNSYGPTEAAFCCTIFQTREEVKSNIIGKPFPTTSFAIMSDDCNQALPVFAVGELYIGGSQVARGYHANLELTSSRFIERSTCRLYRSGDLVRMLGDGSFEFIGRADDQVKIRGLRVELDEISHVLRSAHHSISSAVVQVLRTSSNSKDQLVAFLAVRSTDAKEEVKMVARDMAMKKLPSNMVPNFYILIDRLPLSPAGKSDKRALAAIFRNSPESTSARPDDGLDNECDWSSLEQDVRSTLSELSQVAHGQIRRSTTIFQLGLDSISAVQLASKLRKRGFGITAGDVLENPTCESMADFLERSNQRLGAEHERDFQHFEKQYKEQITQEVGVANREVKKVRPCTPLQAALLARFVQTNGQSYFNFLHLQLKKGLAGSAIHESWKTVCHKHEMLRTGFVELQSASSSFAMLTYEQPYVRPLIEVWTARGCTSESIKVWKQESTNDVLHTLHLPPWRMLVVETDTGLEAHLGLLHALYDAHSLQLILNDLDIVYQGGEVGPCLSIDLALGSILDGVDENVQEHMAFWEDVGSNLAITRFPNLSPTRTAKNETIVASKVSSAELSNLQLRCRNANITLQVAAQASWIRMLSSYTGEQSVTFGTVLSGRISDTLENASFPCITTVPFPSTNHAENRKLLESVMSFTASMQKHQFSKLADIQRWTGHPNEALFDTLFAFQKFTTAAMPGEKIWKLVGDEATADYPVSIEVEPTSENRLCYRLTFASDVLPREQGPLLLDQLDELVQHILSNPDGTSDDISMLRPNLLSITPPEIPVLPSDVRLLHEFVEVSAQKTPHKVALEFATAIETSKVRSKTWTYAQLNTAGNKLAHLITRHGVTPGNKIAICFDKCPEASFAILGILKAGCAYVALDPNAPKARKIFMVRDSKSLLILSMRGQSDDLGEVEVPIVNLDEFARFKLPTSRPTLSRKILPEDLSYCLYTSGTTGTPKGCELTHENAVQAMLSFQRLFTGRWDENSRWLQFASFHFDVSVLEQYWSWSVGIRLVSAPRDLIFQDLAEAIRALKITHIDLTPSLARILQPEDVPSLCHGVFITGGEQLKQEILDVWGPVGAIHNGYGPTEATIGVTMLPRVSEVDKPSNIGTQFLNVGSFVLKPNSDIPVLRGGLGELCVSGKLVGKGYLNRPDLTKSRFPYLERFGEKVYRTGDLVRILHNKSFEFVGRADDQVKLRGQRLEIGEINSVVRQSSRDVSDVTTLVIKHPNQQREQLVSFVDVSPAHNKRNGLEVCIDTSIVDTITSIRYACRGKLPGYMVPTHIIPISFMPLSTNNKADTKKLRELYQNLPSELLQNISGAQASSITEWTHQERSIAKVLSTMSQVKNQDVGRTSNIFELGLDSISVISFAKTLRKAGFQGAQPSVIMKHPVIDQLARVLAEGGLATSDQGSVLASKQAIAAFQHRQKQRLLKSLGVSHQNIEVIAPCTPLQQGLISRSLKANQPLYFGAFRYSLEEGVDLERLQLAWTRVQENVQVLRTLFVPTDDGHAQVVLLKQNLPWREEALDGALDEFLSRQHFRWWLENKEDLKRPFEVVIARSHNKCIMVLHLFHALYDGNSFSILMSKLVREYSGTQNIDYGPSFHDVLPFGPLRRIDDAQSFWNKQLAAAEYKPLPLKHPDKEPEVVHIATELSVDSATFDDIRRKLNTTHQALVQACWSTVLHELIGGPVTVGTIVSGRSIDYDGADRAIGPLFNTIPFHVAFERNDTWADIIRKCHAFNTSAVPYQHTPLRDILKWTKQGTIKQLFDTLFVFEIASENSMEVENLAPWSPLADDLQADYPLALEAVLRLDEKLHLTLITQSHVMNWEEATATVQKVRRALRTLLHNAEASISELIAITESVDGGHEGRDPAFTNGVCSWNEAEFVWNDKARAIQGEISQLAEVQHSEVNARTSIFELGLDSIDAIKLSSRLKKSGIHIPVSLIVRNETIERMVQTLSSESTHIKGHLNGNRRESLQAQLENALAGADFDMASVDQVLPLTPLQEGMVADMMSSGFSRYYNHDVLKLSAQTDVLRLEDAWQKVVAHSPILRTIFVEIDNPDVDAAFAQVIRKESEINLPEFRLRDGEDVSSVLEEITNRAASAKGQDNLFHLALVISRGETLLVVSLAHALYDGWSLGLIHSDVRAAYNGKEVDRPSYEPILGEILNGSGAAARDFWRGYLSGAPGAFFPRNKVSTRRPLVHRRERTFAIPATDVQAFCKSQGISLQAFAQSCWSCILAFYTRTLDVVFGLVLSGRDDEEANEVMFPTMNTVAVRSLLHGSATEMLRYMQDSIADIRPHQFFPLRKAQAMADTGKGSLFDSLFIYQKRPEGLENNYATDAPLYESVGSESYVEYPICVEMELMSGDIVWRIACEDSVFNGEGAEVLLARVESVFAHIINEPTQPILSFAEGNTTICDLPAVSIEHIHPKTADESDAVLSAGESDEWSVIESTIREVLSAVSKASKAEISKDVSIFHLGLDSISAIKVSSLLRKRDITLSVSELLRAATVREMAKATSGTQDTELVEFEQLGSAETIELVKSVDLNGLIPSHFTIPWENVDELLPATAGQIYMMSVWQNSQGELFHPTLQYRLTGVKSVERIQEAWDSLVAENPLLRTVLLATGDQDFPFVQVVLSTVDDNFAIEPNGLPNSSEQRHPQPRVKLTAKQVGDSEWDLLLKIHHSLYDGVSLPALISQLENLIADPTVSILSSAPPFHHFLASTVSSRVRSRRREFWTRYLSDQTPQQLIQPTKPAGERVELFVPGALSNVAKLENWARSRGINFQSLFFATFANVYASLAATQRGSGRATTAGQEDVVFGIYLANRSHAIAGLAEAAAPTVNLVPLSVRRPEQVLESAAQIQRDLQDIRSLINSGVGLWEVEKWMGIKVDAFVNFLTLPEAEEKLCGREETSNGEDIVRIGEMNDKRSGGYARVVKPHVESRDCFEEPFEVEGNVVKAAYLQSIDIEAAVRDSALDIGVFAPAEMLGLSGAEQVVEDLKTGLAGLNT</sequence>
<dbReference type="FunFam" id="3.30.300.30:FF:000015">
    <property type="entry name" value="Nonribosomal peptide synthase SidD"/>
    <property type="match status" value="2"/>
</dbReference>
<dbReference type="Pfam" id="PF00550">
    <property type="entry name" value="PP-binding"/>
    <property type="match status" value="6"/>
</dbReference>
<dbReference type="FunFam" id="3.30.300.30:FF:000033">
    <property type="entry name" value="Nonribosomal siderophore peptide synthase SidC"/>
    <property type="match status" value="1"/>
</dbReference>
<dbReference type="GO" id="GO:0016874">
    <property type="term" value="F:ligase activity"/>
    <property type="evidence" value="ECO:0007669"/>
    <property type="project" value="UniProtKB-KW"/>
</dbReference>
<comment type="similarity">
    <text evidence="5">Belongs to the NRP synthetase family.</text>
</comment>
<dbReference type="SUPFAM" id="SSF56801">
    <property type="entry name" value="Acetyl-CoA synthetase-like"/>
    <property type="match status" value="4"/>
</dbReference>
<keyword evidence="9" id="KW-1185">Reference proteome</keyword>
<evidence type="ECO:0000313" key="9">
    <source>
        <dbReference type="Proteomes" id="UP000799766"/>
    </source>
</evidence>
<dbReference type="InterPro" id="IPR045851">
    <property type="entry name" value="AMP-bd_C_sf"/>
</dbReference>
<comment type="pathway">
    <text evidence="1">Siderophore biosynthesis.</text>
</comment>
<dbReference type="InterPro" id="IPR006162">
    <property type="entry name" value="Ppantetheine_attach_site"/>
</dbReference>
<dbReference type="EMBL" id="MU001679">
    <property type="protein sequence ID" value="KAF2457979.1"/>
    <property type="molecule type" value="Genomic_DNA"/>
</dbReference>
<dbReference type="GO" id="GO:0043041">
    <property type="term" value="P:amino acid activation for nonribosomal peptide biosynthetic process"/>
    <property type="evidence" value="ECO:0007669"/>
    <property type="project" value="TreeGrafter"/>
</dbReference>
<dbReference type="OrthoDB" id="416786at2759"/>
<evidence type="ECO:0000256" key="2">
    <source>
        <dbReference type="ARBA" id="ARBA00022450"/>
    </source>
</evidence>
<reference evidence="8" key="1">
    <citation type="journal article" date="2020" name="Stud. Mycol.">
        <title>101 Dothideomycetes genomes: a test case for predicting lifestyles and emergence of pathogens.</title>
        <authorList>
            <person name="Haridas S."/>
            <person name="Albert R."/>
            <person name="Binder M."/>
            <person name="Bloem J."/>
            <person name="Labutti K."/>
            <person name="Salamov A."/>
            <person name="Andreopoulos B."/>
            <person name="Baker S."/>
            <person name="Barry K."/>
            <person name="Bills G."/>
            <person name="Bluhm B."/>
            <person name="Cannon C."/>
            <person name="Castanera R."/>
            <person name="Culley D."/>
            <person name="Daum C."/>
            <person name="Ezra D."/>
            <person name="Gonzalez J."/>
            <person name="Henrissat B."/>
            <person name="Kuo A."/>
            <person name="Liang C."/>
            <person name="Lipzen A."/>
            <person name="Lutzoni F."/>
            <person name="Magnuson J."/>
            <person name="Mondo S."/>
            <person name="Nolan M."/>
            <person name="Ohm R."/>
            <person name="Pangilinan J."/>
            <person name="Park H.-J."/>
            <person name="Ramirez L."/>
            <person name="Alfaro M."/>
            <person name="Sun H."/>
            <person name="Tritt A."/>
            <person name="Yoshinaga Y."/>
            <person name="Zwiers L.-H."/>
            <person name="Turgeon B."/>
            <person name="Goodwin S."/>
            <person name="Spatafora J."/>
            <person name="Crous P."/>
            <person name="Grigoriev I."/>
        </authorList>
    </citation>
    <scope>NUCLEOTIDE SEQUENCE</scope>
    <source>
        <strain evidence="8">ATCC 16933</strain>
    </source>
</reference>
<evidence type="ECO:0000256" key="3">
    <source>
        <dbReference type="ARBA" id="ARBA00022553"/>
    </source>
</evidence>
<dbReference type="GO" id="GO:0005737">
    <property type="term" value="C:cytoplasm"/>
    <property type="evidence" value="ECO:0007669"/>
    <property type="project" value="TreeGrafter"/>
</dbReference>
<accession>A0A6A6P255</accession>
<evidence type="ECO:0000256" key="6">
    <source>
        <dbReference type="SAM" id="MobiDB-lite"/>
    </source>
</evidence>
<gene>
    <name evidence="8" type="ORF">BDY21DRAFT_20445</name>
</gene>
<feature type="domain" description="Carrier" evidence="7">
    <location>
        <begin position="688"/>
        <end position="761"/>
    </location>
</feature>
<dbReference type="FunFam" id="3.40.50.980:FF:000001">
    <property type="entry name" value="Non-ribosomal peptide synthetase"/>
    <property type="match status" value="1"/>
</dbReference>
<feature type="region of interest" description="Disordered" evidence="6">
    <location>
        <begin position="1"/>
        <end position="20"/>
    </location>
</feature>
<dbReference type="InterPro" id="IPR020845">
    <property type="entry name" value="AMP-binding_CS"/>
</dbReference>
<dbReference type="Gene3D" id="3.30.300.30">
    <property type="match status" value="4"/>
</dbReference>
<dbReference type="PANTHER" id="PTHR45527">
    <property type="entry name" value="NONRIBOSOMAL PEPTIDE SYNTHETASE"/>
    <property type="match status" value="1"/>
</dbReference>
<dbReference type="CDD" id="cd19542">
    <property type="entry name" value="CT_NRPS-like"/>
    <property type="match status" value="1"/>
</dbReference>
<evidence type="ECO:0000256" key="1">
    <source>
        <dbReference type="ARBA" id="ARBA00004924"/>
    </source>
</evidence>
<dbReference type="InterPro" id="IPR023213">
    <property type="entry name" value="CAT-like_dom_sf"/>
</dbReference>
<keyword evidence="2" id="KW-0596">Phosphopantetheine</keyword>
<dbReference type="InterPro" id="IPR001242">
    <property type="entry name" value="Condensation_dom"/>
</dbReference>
<dbReference type="Gene3D" id="3.30.559.30">
    <property type="entry name" value="Nonribosomal peptide synthetase, condensation domain"/>
    <property type="match status" value="6"/>
</dbReference>
<feature type="domain" description="Carrier" evidence="7">
    <location>
        <begin position="1755"/>
        <end position="1831"/>
    </location>
</feature>
<keyword evidence="3" id="KW-0597">Phosphoprotein</keyword>
<dbReference type="Pfam" id="PF00501">
    <property type="entry name" value="AMP-binding"/>
    <property type="match status" value="4"/>
</dbReference>
<evidence type="ECO:0000313" key="8">
    <source>
        <dbReference type="EMBL" id="KAF2457979.1"/>
    </source>
</evidence>
<dbReference type="GO" id="GO:0031177">
    <property type="term" value="F:phosphopantetheine binding"/>
    <property type="evidence" value="ECO:0007669"/>
    <property type="project" value="InterPro"/>
</dbReference>
<dbReference type="InterPro" id="IPR009081">
    <property type="entry name" value="PP-bd_ACP"/>
</dbReference>
<dbReference type="Pfam" id="PF00668">
    <property type="entry name" value="Condensation"/>
    <property type="match status" value="6"/>
</dbReference>
<keyword evidence="4" id="KW-0436">Ligase</keyword>
<evidence type="ECO:0000256" key="5">
    <source>
        <dbReference type="ARBA" id="ARBA00029454"/>
    </source>
</evidence>
<dbReference type="InterPro" id="IPR042099">
    <property type="entry name" value="ANL_N_sf"/>
</dbReference>
<dbReference type="FunFam" id="3.40.50.12780:FF:000024">
    <property type="entry name" value="Nonribosomal siderophore peptide synthase SidC"/>
    <property type="match status" value="3"/>
</dbReference>
<dbReference type="InterPro" id="IPR020806">
    <property type="entry name" value="PKS_PP-bd"/>
</dbReference>
<protein>
    <recommendedName>
        <fullName evidence="7">Carrier domain-containing protein</fullName>
    </recommendedName>
</protein>
<dbReference type="CDD" id="cd05918">
    <property type="entry name" value="A_NRPS_SidN3_like"/>
    <property type="match status" value="3"/>
</dbReference>
<dbReference type="SUPFAM" id="SSF52777">
    <property type="entry name" value="CoA-dependent acyltransferases"/>
    <property type="match status" value="12"/>
</dbReference>
<evidence type="ECO:0000259" key="7">
    <source>
        <dbReference type="PROSITE" id="PS50075"/>
    </source>
</evidence>
<dbReference type="Gene3D" id="3.30.559.10">
    <property type="entry name" value="Chloramphenicol acetyltransferase-like domain"/>
    <property type="match status" value="6"/>
</dbReference>
<feature type="domain" description="Carrier" evidence="7">
    <location>
        <begin position="4453"/>
        <end position="4529"/>
    </location>
</feature>
<dbReference type="GO" id="GO:0031169">
    <property type="term" value="P:ferrichrome biosynthetic process"/>
    <property type="evidence" value="ECO:0007669"/>
    <property type="project" value="UniProtKB-ARBA"/>
</dbReference>
<dbReference type="InterPro" id="IPR010071">
    <property type="entry name" value="AA_adenyl_dom"/>
</dbReference>
<feature type="domain" description="Carrier" evidence="7">
    <location>
        <begin position="2810"/>
        <end position="2886"/>
    </location>
</feature>
<dbReference type="InterPro" id="IPR036736">
    <property type="entry name" value="ACP-like_sf"/>
</dbReference>
<dbReference type="PROSITE" id="PS00012">
    <property type="entry name" value="PHOSPHOPANTETHEINE"/>
    <property type="match status" value="5"/>
</dbReference>
<evidence type="ECO:0000256" key="4">
    <source>
        <dbReference type="ARBA" id="ARBA00022598"/>
    </source>
</evidence>
<dbReference type="GO" id="GO:0010106">
    <property type="term" value="P:cellular response to iron ion starvation"/>
    <property type="evidence" value="ECO:0007669"/>
    <property type="project" value="UniProtKB-ARBA"/>
</dbReference>
<name>A0A6A6P255_9PEZI</name>
<feature type="domain" description="Carrier" evidence="7">
    <location>
        <begin position="5012"/>
        <end position="5088"/>
    </location>
</feature>